<accession>A0ACB6RDE0</accession>
<dbReference type="EMBL" id="MU003494">
    <property type="protein sequence ID" value="KAF2476532.1"/>
    <property type="molecule type" value="Genomic_DNA"/>
</dbReference>
<reference evidence="1" key="1">
    <citation type="journal article" date="2020" name="Stud. Mycol.">
        <title>101 Dothideomycetes genomes: a test case for predicting lifestyles and emergence of pathogens.</title>
        <authorList>
            <person name="Haridas S."/>
            <person name="Albert R."/>
            <person name="Binder M."/>
            <person name="Bloem J."/>
            <person name="Labutti K."/>
            <person name="Salamov A."/>
            <person name="Andreopoulos B."/>
            <person name="Baker S."/>
            <person name="Barry K."/>
            <person name="Bills G."/>
            <person name="Bluhm B."/>
            <person name="Cannon C."/>
            <person name="Castanera R."/>
            <person name="Culley D."/>
            <person name="Daum C."/>
            <person name="Ezra D."/>
            <person name="Gonzalez J."/>
            <person name="Henrissat B."/>
            <person name="Kuo A."/>
            <person name="Liang C."/>
            <person name="Lipzen A."/>
            <person name="Lutzoni F."/>
            <person name="Magnuson J."/>
            <person name="Mondo S."/>
            <person name="Nolan M."/>
            <person name="Ohm R."/>
            <person name="Pangilinan J."/>
            <person name="Park H.-J."/>
            <person name="Ramirez L."/>
            <person name="Alfaro M."/>
            <person name="Sun H."/>
            <person name="Tritt A."/>
            <person name="Yoshinaga Y."/>
            <person name="Zwiers L.-H."/>
            <person name="Turgeon B."/>
            <person name="Goodwin S."/>
            <person name="Spatafora J."/>
            <person name="Crous P."/>
            <person name="Grigoriev I."/>
        </authorList>
    </citation>
    <scope>NUCLEOTIDE SEQUENCE</scope>
    <source>
        <strain evidence="1">ATCC 200398</strain>
    </source>
</reference>
<gene>
    <name evidence="1" type="ORF">BDR25DRAFT_66985</name>
</gene>
<sequence>MGLKSQGCIRDKDPSILLMAWCRKLKCVNQCIMYARFPAYTTPKLPPCRYRIHPPQNVIPSNKYHTGCIQGRVCRVCTPDRYYSIQTDNSGKDDAMAMTTQNTGRNPVQLTDRFLAPPPFFVDAEGLPVLVDIAFLIIQLSTLPQTRTISMV</sequence>
<dbReference type="Proteomes" id="UP000799755">
    <property type="component" value="Unassembled WGS sequence"/>
</dbReference>
<keyword evidence="2" id="KW-1185">Reference proteome</keyword>
<comment type="caution">
    <text evidence="1">The sequence shown here is derived from an EMBL/GenBank/DDBJ whole genome shotgun (WGS) entry which is preliminary data.</text>
</comment>
<evidence type="ECO:0000313" key="1">
    <source>
        <dbReference type="EMBL" id="KAF2476532.1"/>
    </source>
</evidence>
<evidence type="ECO:0000313" key="2">
    <source>
        <dbReference type="Proteomes" id="UP000799755"/>
    </source>
</evidence>
<name>A0ACB6RDE0_9PLEO</name>
<protein>
    <submittedName>
        <fullName evidence="1">Uncharacterized protein</fullName>
    </submittedName>
</protein>
<proteinExistence type="predicted"/>
<organism evidence="1 2">
    <name type="scientific">Lindgomyces ingoldianus</name>
    <dbReference type="NCBI Taxonomy" id="673940"/>
    <lineage>
        <taxon>Eukaryota</taxon>
        <taxon>Fungi</taxon>
        <taxon>Dikarya</taxon>
        <taxon>Ascomycota</taxon>
        <taxon>Pezizomycotina</taxon>
        <taxon>Dothideomycetes</taxon>
        <taxon>Pleosporomycetidae</taxon>
        <taxon>Pleosporales</taxon>
        <taxon>Lindgomycetaceae</taxon>
        <taxon>Lindgomyces</taxon>
    </lineage>
</organism>